<dbReference type="PANTHER" id="PTHR43162">
    <property type="match status" value="1"/>
</dbReference>
<name>A0A562TYJ5_9SPHI</name>
<feature type="domain" description="NAD(P)-binding" evidence="1">
    <location>
        <begin position="8"/>
        <end position="199"/>
    </location>
</feature>
<dbReference type="InterPro" id="IPR016040">
    <property type="entry name" value="NAD(P)-bd_dom"/>
</dbReference>
<dbReference type="RefSeq" id="WP_144913534.1">
    <property type="nucleotide sequence ID" value="NZ_VLLI01000008.1"/>
</dbReference>
<dbReference type="Proteomes" id="UP000317010">
    <property type="component" value="Unassembled WGS sequence"/>
</dbReference>
<evidence type="ECO:0000259" key="1">
    <source>
        <dbReference type="Pfam" id="PF13460"/>
    </source>
</evidence>
<dbReference type="OrthoDB" id="2149806at2"/>
<dbReference type="AlphaFoldDB" id="A0A562TYJ5"/>
<dbReference type="Pfam" id="PF13460">
    <property type="entry name" value="NAD_binding_10"/>
    <property type="match status" value="1"/>
</dbReference>
<dbReference type="Gene3D" id="3.40.50.720">
    <property type="entry name" value="NAD(P)-binding Rossmann-like Domain"/>
    <property type="match status" value="1"/>
</dbReference>
<proteinExistence type="predicted"/>
<sequence>MKITVTGSLGYVSTPLIKELIKKGHSVTIISSKAEKQKDIEALGAKAAIGTMEDVDFLTKTFTGADAVYCMIAPGGSFNDPNTSVRDVVVRSNAIINNYVQAIEKSGVKRVVYLSSVGAHMNSGNGLLIIHHNAENTLRQLPADVVVSFMRPVGFYKNLLGFINPIKTHGLIAANYGGSDMSYMVADADIADAIVEELESVAVGRKIRYVASEELTCNEIAGILGVAIGKPDLKWILISDEQQLNGLKAFGMNASFAESFVEMNASIHSGAISEDYLRNKPVLGKVKLEDFAKEFAAVYNQ</sequence>
<protein>
    <submittedName>
        <fullName evidence="2">Uncharacterized protein YbjT (DUF2867 family)</fullName>
    </submittedName>
</protein>
<comment type="caution">
    <text evidence="2">The sequence shown here is derived from an EMBL/GenBank/DDBJ whole genome shotgun (WGS) entry which is preliminary data.</text>
</comment>
<dbReference type="InterPro" id="IPR051604">
    <property type="entry name" value="Ergot_Alk_Oxidoreductase"/>
</dbReference>
<keyword evidence="3" id="KW-1185">Reference proteome</keyword>
<dbReference type="EMBL" id="VLLI01000008">
    <property type="protein sequence ID" value="TWI98679.1"/>
    <property type="molecule type" value="Genomic_DNA"/>
</dbReference>
<dbReference type="SUPFAM" id="SSF51735">
    <property type="entry name" value="NAD(P)-binding Rossmann-fold domains"/>
    <property type="match status" value="1"/>
</dbReference>
<dbReference type="PANTHER" id="PTHR43162:SF1">
    <property type="entry name" value="PRESTALK A DIFFERENTIATION PROTEIN A"/>
    <property type="match status" value="1"/>
</dbReference>
<organism evidence="2 3">
    <name type="scientific">Mucilaginibacter frigoritolerans</name>
    <dbReference type="NCBI Taxonomy" id="652788"/>
    <lineage>
        <taxon>Bacteria</taxon>
        <taxon>Pseudomonadati</taxon>
        <taxon>Bacteroidota</taxon>
        <taxon>Sphingobacteriia</taxon>
        <taxon>Sphingobacteriales</taxon>
        <taxon>Sphingobacteriaceae</taxon>
        <taxon>Mucilaginibacter</taxon>
    </lineage>
</organism>
<evidence type="ECO:0000313" key="2">
    <source>
        <dbReference type="EMBL" id="TWI98679.1"/>
    </source>
</evidence>
<dbReference type="InterPro" id="IPR036291">
    <property type="entry name" value="NAD(P)-bd_dom_sf"/>
</dbReference>
<gene>
    <name evidence="2" type="ORF">JN11_02867</name>
</gene>
<dbReference type="Gene3D" id="3.90.25.10">
    <property type="entry name" value="UDP-galactose 4-epimerase, domain 1"/>
    <property type="match status" value="1"/>
</dbReference>
<evidence type="ECO:0000313" key="3">
    <source>
        <dbReference type="Proteomes" id="UP000317010"/>
    </source>
</evidence>
<accession>A0A562TYJ5</accession>
<reference evidence="2 3" key="1">
    <citation type="submission" date="2019-07" db="EMBL/GenBank/DDBJ databases">
        <title>Genomic Encyclopedia of Archaeal and Bacterial Type Strains, Phase II (KMG-II): from individual species to whole genera.</title>
        <authorList>
            <person name="Goeker M."/>
        </authorList>
    </citation>
    <scope>NUCLEOTIDE SEQUENCE [LARGE SCALE GENOMIC DNA]</scope>
    <source>
        <strain evidence="2 3">ATCC BAA-1854</strain>
    </source>
</reference>